<name>A0ABQ2RF11_9ACTN</name>
<protein>
    <submittedName>
        <fullName evidence="2">Glyoxalase</fullName>
    </submittedName>
</protein>
<dbReference type="EMBL" id="BMQJ01000020">
    <property type="protein sequence ID" value="GGQ24504.1"/>
    <property type="molecule type" value="Genomic_DNA"/>
</dbReference>
<reference evidence="3" key="1">
    <citation type="journal article" date="2019" name="Int. J. Syst. Evol. Microbiol.">
        <title>The Global Catalogue of Microorganisms (GCM) 10K type strain sequencing project: providing services to taxonomists for standard genome sequencing and annotation.</title>
        <authorList>
            <consortium name="The Broad Institute Genomics Platform"/>
            <consortium name="The Broad Institute Genome Sequencing Center for Infectious Disease"/>
            <person name="Wu L."/>
            <person name="Ma J."/>
        </authorList>
    </citation>
    <scope>NUCLEOTIDE SEQUENCE [LARGE SCALE GENOMIC DNA]</scope>
    <source>
        <strain evidence="3">JCM 3115</strain>
    </source>
</reference>
<dbReference type="PROSITE" id="PS51819">
    <property type="entry name" value="VOC"/>
    <property type="match status" value="1"/>
</dbReference>
<dbReference type="SUPFAM" id="SSF54593">
    <property type="entry name" value="Glyoxalase/Bleomycin resistance protein/Dihydroxybiphenyl dioxygenase"/>
    <property type="match status" value="1"/>
</dbReference>
<keyword evidence="3" id="KW-1185">Reference proteome</keyword>
<dbReference type="InterPro" id="IPR037523">
    <property type="entry name" value="VOC_core"/>
</dbReference>
<accession>A0ABQ2RF11</accession>
<dbReference type="Gene3D" id="3.10.180.10">
    <property type="entry name" value="2,3-Dihydroxybiphenyl 1,2-Dioxygenase, domain 1"/>
    <property type="match status" value="1"/>
</dbReference>
<dbReference type="PANTHER" id="PTHR33993">
    <property type="entry name" value="GLYOXALASE-RELATED"/>
    <property type="match status" value="1"/>
</dbReference>
<gene>
    <name evidence="2" type="ORF">GCM10010140_63420</name>
</gene>
<dbReference type="InterPro" id="IPR004360">
    <property type="entry name" value="Glyas_Fos-R_dOase_dom"/>
</dbReference>
<proteinExistence type="predicted"/>
<evidence type="ECO:0000313" key="3">
    <source>
        <dbReference type="Proteomes" id="UP000611554"/>
    </source>
</evidence>
<dbReference type="InterPro" id="IPR052164">
    <property type="entry name" value="Anthracycline_SecMetBiosynth"/>
</dbReference>
<comment type="caution">
    <text evidence="2">The sequence shown here is derived from an EMBL/GenBank/DDBJ whole genome shotgun (WGS) entry which is preliminary data.</text>
</comment>
<evidence type="ECO:0000259" key="1">
    <source>
        <dbReference type="PROSITE" id="PS51819"/>
    </source>
</evidence>
<dbReference type="Pfam" id="PF00903">
    <property type="entry name" value="Glyoxalase"/>
    <property type="match status" value="1"/>
</dbReference>
<feature type="domain" description="VOC" evidence="1">
    <location>
        <begin position="9"/>
        <end position="119"/>
    </location>
</feature>
<dbReference type="RefSeq" id="WP_189250108.1">
    <property type="nucleotide sequence ID" value="NZ_BMQJ01000020.1"/>
</dbReference>
<organism evidence="2 3">
    <name type="scientific">Streptosporangium pseudovulgare</name>
    <dbReference type="NCBI Taxonomy" id="35765"/>
    <lineage>
        <taxon>Bacteria</taxon>
        <taxon>Bacillati</taxon>
        <taxon>Actinomycetota</taxon>
        <taxon>Actinomycetes</taxon>
        <taxon>Streptosporangiales</taxon>
        <taxon>Streptosporangiaceae</taxon>
        <taxon>Streptosporangium</taxon>
    </lineage>
</organism>
<evidence type="ECO:0000313" key="2">
    <source>
        <dbReference type="EMBL" id="GGQ24504.1"/>
    </source>
</evidence>
<dbReference type="CDD" id="cd07247">
    <property type="entry name" value="SgaA_N_like"/>
    <property type="match status" value="1"/>
</dbReference>
<dbReference type="Proteomes" id="UP000611554">
    <property type="component" value="Unassembled WGS sequence"/>
</dbReference>
<dbReference type="PANTHER" id="PTHR33993:SF14">
    <property type="entry name" value="GB|AAF24581.1"/>
    <property type="match status" value="1"/>
</dbReference>
<dbReference type="InterPro" id="IPR029068">
    <property type="entry name" value="Glyas_Bleomycin-R_OHBP_Dase"/>
</dbReference>
<sequence length="119" mass="12427">MTSTGSHPTPGWFDISTPDASRARRFYQELFGWTVNTIDETYALIDGDGDRPAGGIGQAGPGSPYTGIVVYFTVDDVEAALASAESLGGSRVMEPAATPLGRIAVFADPDGNHVGLVSH</sequence>